<protein>
    <submittedName>
        <fullName evidence="2">Uncharacterized protein</fullName>
    </submittedName>
</protein>
<evidence type="ECO:0000313" key="2">
    <source>
        <dbReference type="EMBL" id="MDQ0353054.1"/>
    </source>
</evidence>
<reference evidence="2 3" key="1">
    <citation type="submission" date="2023-07" db="EMBL/GenBank/DDBJ databases">
        <title>Genomic Encyclopedia of Type Strains, Phase IV (KMG-IV): sequencing the most valuable type-strain genomes for metagenomic binning, comparative biology and taxonomic classification.</title>
        <authorList>
            <person name="Goeker M."/>
        </authorList>
    </citation>
    <scope>NUCLEOTIDE SEQUENCE [LARGE SCALE GENOMIC DNA]</scope>
    <source>
        <strain evidence="2 3">DSM 15448</strain>
    </source>
</reference>
<evidence type="ECO:0000313" key="3">
    <source>
        <dbReference type="Proteomes" id="UP001236723"/>
    </source>
</evidence>
<keyword evidence="1" id="KW-0812">Transmembrane</keyword>
<evidence type="ECO:0000256" key="1">
    <source>
        <dbReference type="SAM" id="Phobius"/>
    </source>
</evidence>
<comment type="caution">
    <text evidence="2">The sequence shown here is derived from an EMBL/GenBank/DDBJ whole genome shotgun (WGS) entry which is preliminary data.</text>
</comment>
<feature type="transmembrane region" description="Helical" evidence="1">
    <location>
        <begin position="49"/>
        <end position="74"/>
    </location>
</feature>
<keyword evidence="3" id="KW-1185">Reference proteome</keyword>
<dbReference type="Proteomes" id="UP001236723">
    <property type="component" value="Unassembled WGS sequence"/>
</dbReference>
<organism evidence="2 3">
    <name type="scientific">Alkalibacillus filiformis</name>
    <dbReference type="NCBI Taxonomy" id="200990"/>
    <lineage>
        <taxon>Bacteria</taxon>
        <taxon>Bacillati</taxon>
        <taxon>Bacillota</taxon>
        <taxon>Bacilli</taxon>
        <taxon>Bacillales</taxon>
        <taxon>Bacillaceae</taxon>
        <taxon>Alkalibacillus</taxon>
    </lineage>
</organism>
<dbReference type="RefSeq" id="WP_307070151.1">
    <property type="nucleotide sequence ID" value="NZ_JAUSUP010000021.1"/>
</dbReference>
<feature type="transmembrane region" description="Helical" evidence="1">
    <location>
        <begin position="86"/>
        <end position="103"/>
    </location>
</feature>
<accession>A0ABU0DX58</accession>
<proteinExistence type="predicted"/>
<keyword evidence="1" id="KW-1133">Transmembrane helix</keyword>
<name>A0ABU0DX58_9BACI</name>
<dbReference type="EMBL" id="JAUSUP010000021">
    <property type="protein sequence ID" value="MDQ0353054.1"/>
    <property type="molecule type" value="Genomic_DNA"/>
</dbReference>
<keyword evidence="1" id="KW-0472">Membrane</keyword>
<sequence length="220" mass="24843">MLMSMLVVVLAVLSVLASFNFKGWTAPVFTFVTYVGFHLVVDLYRYGVASLFETIGANWLHIIVLMIFATAIRYAVTAFEERRTKVFYIFGMVCLLVIFDLIAQAQTTTFGEVVDEELSPALSEITILGGQRRSDIVIDDEEIIDQILNDHRDMTLRSGVVAMIGSANSVALQTTRRGGGRTLIMVDENGIRFSFRNEYRVEDDNGLYEFLNEIIDEEQE</sequence>
<gene>
    <name evidence="2" type="ORF">J2R98_002915</name>
</gene>